<evidence type="ECO:0000256" key="3">
    <source>
        <dbReference type="ARBA" id="ARBA00022527"/>
    </source>
</evidence>
<evidence type="ECO:0000256" key="4">
    <source>
        <dbReference type="ARBA" id="ARBA00022679"/>
    </source>
</evidence>
<keyword evidence="3" id="KW-0723">Serine/threonine-protein kinase</keyword>
<comment type="catalytic activity">
    <reaction evidence="12">
        <text>L-threonyl-[protein] + ATP = O-phospho-L-threonyl-[protein] + ADP + H(+)</text>
        <dbReference type="Rhea" id="RHEA:46608"/>
        <dbReference type="Rhea" id="RHEA-COMP:11060"/>
        <dbReference type="Rhea" id="RHEA-COMP:11605"/>
        <dbReference type="ChEBI" id="CHEBI:15378"/>
        <dbReference type="ChEBI" id="CHEBI:30013"/>
        <dbReference type="ChEBI" id="CHEBI:30616"/>
        <dbReference type="ChEBI" id="CHEBI:61977"/>
        <dbReference type="ChEBI" id="CHEBI:456216"/>
        <dbReference type="EC" id="2.7.11.1"/>
    </reaction>
</comment>
<evidence type="ECO:0000256" key="2">
    <source>
        <dbReference type="ARBA" id="ARBA00012513"/>
    </source>
</evidence>
<dbReference type="Proteomes" id="UP000516480">
    <property type="component" value="Chromosome 9"/>
</dbReference>
<evidence type="ECO:0000313" key="25">
    <source>
        <dbReference type="Proteomes" id="UP000220214"/>
    </source>
</evidence>
<dbReference type="VEuPathDB" id="PlasmoDB:PBANKA_0925500"/>
<feature type="domain" description="Protein kinase" evidence="15">
    <location>
        <begin position="1043"/>
        <end position="1295"/>
    </location>
</feature>
<keyword evidence="5" id="KW-0479">Metal-binding</keyword>
<sequence length="1482" mass="177394">MVLELLKNNYERNDEHYYNEKVENNTSKHKKKKKKKKKHILVEESEKYDRNIDSENNEEAYNAYELIKTKPNNIYEEKYDFSFQNLDKKCLREKNNMRESYRNSKDIIQYGTNENDIFTEDMLENDNFDDDSFVEDDTMDYKTYNSYTKPEFNLFSKYSTESKKKNIMNNKKHSKIEDFYKKYKNNSEYSKQANEHDASIIQFLNNNKKSVDCGKMKDINFKKNDSQNYSESNKYKNEFFKNYNYDNKYTNNYAHDNNQDSNSYYYADENEPKDNHEEDNDTGDTYADNEEDEDNRDDNDDYSQYNQCEVESDTNQIRPNEKRYNESIKHINDSNLKINKELLLKRETYTKRDNIFYIKKDIIPYKKEHNNNRFSLYDSSKNNNEHNNNYEIKFMNYKKDSEKEGEQWLKNIKKEKDEEFLKKYMYENALKKTHSSKDLQFNRLDDEKNILHHDINVDNKMVRLDKYERSNIRDMRNKTNKCNMLRHDTAEFNKIRRKDEINNYSEYANKCLAGNIYEEDDSYILKRNELGHKELKVIDNPILNINPDDKKKPNIKSFLDKIKYRKNNELFLKNEHEKYVGIQETNKKDKIKMKFADILHTKNFSNFFHRGKNSIAKSLSPNNDKKNTSFNNEVFNLNILGKNDKNSDYKQYNINCSPYDHENTSFHPSVREETKYYENKESRKRLDYNCDEDNYIENSIQRYHENNIDYNSINIERTINLREDIKYNEFLNKPDKINSENFSNNFNDNKQKSLKNDDSNKIRDTNKLYYHDHLENTMRSNYIQKEYTEKISDILESNSNNMRKFINKMDYYTKKYEQNLYKNDEDIYTKENKFPDSRKEFYNKSDSPMKVTDGIKDSQYENYNRIKYKLKMKQEKQDKEDETDINIDKKLSRKMIENNKLKEENESNDELIVTPFYIKSKIDKVLKNSEIFERSARATFKQFDVKNKNFLHFSEIESLIQKLCYNLELPPVDKKILSIVYKDYDSSKNNCMNYMDFRQMYWDLLKQIKKKYYPTKNFKIKRNCIISRKKLQGYDYSSIYNYLSFKKILGCGAFGEVHLVEDNICKLYKVVKILKKKKMKNIKVNEEINVLIYLDHPNIIKIFDVYESVNCTYIVMELCEGGELMNKIKKPQIFSETYIKNIMFQILCAIAYMHSNNIAHKDLKPENILFKTDGYDTLKIIDFGLAELINKSEGISKTAAGTVLYMAPEVFKKKFTIKCDIWSAGVIMYFLFTKSLPFTGNTYEEVKQNIFNSEPDYQFLKLKMSKPALHLLKLMLEKDYSRRPMAAVLLHHPWFQGYFDPIDILPSTLNNIKSYMKHSNIRNVIVNIMAHELCVINNHVKYINDIFLKIDSNHNGSLSHREIYNVLSNAGVKKWDINRIIQALDVNDKGCITYTEFIAGCYRWKNIDSTFLKAAFNKIDKDEDGYISKSDLATLVHDNGVNNKDIENFFISVHSIKKNITKDKKINKISFEDFKDYMLSTF</sequence>
<evidence type="ECO:0000313" key="21">
    <source>
        <dbReference type="EMBL" id="SCO62114.1"/>
    </source>
</evidence>
<feature type="region of interest" description="Disordered" evidence="14">
    <location>
        <begin position="739"/>
        <end position="760"/>
    </location>
</feature>
<evidence type="ECO:0000313" key="19">
    <source>
        <dbReference type="EMBL" id="SCN25391.1"/>
    </source>
</evidence>
<evidence type="ECO:0000313" key="22">
    <source>
        <dbReference type="Proteomes" id="UP000069549"/>
    </source>
</evidence>
<dbReference type="OMA" id="EYHIDAC"/>
<dbReference type="InterPro" id="IPR050205">
    <property type="entry name" value="CDPK_Ser/Thr_kinases"/>
</dbReference>
<dbReference type="FunFam" id="3.30.200.20:FF:000315">
    <property type="entry name" value="Calcium-dependent protein kinase 3"/>
    <property type="match status" value="1"/>
</dbReference>
<accession>A0A0Y9WP63</accession>
<evidence type="ECO:0000313" key="23">
    <source>
        <dbReference type="Proteomes" id="UP000219860"/>
    </source>
</evidence>
<protein>
    <recommendedName>
        <fullName evidence="2">non-specific serine/threonine protein kinase</fullName>
        <ecNumber evidence="2">2.7.11.1</ecNumber>
    </recommendedName>
</protein>
<feature type="compositionally biased region" description="Basic and acidic residues" evidence="14">
    <location>
        <begin position="749"/>
        <end position="760"/>
    </location>
</feature>
<evidence type="ECO:0000313" key="26">
    <source>
        <dbReference type="Proteomes" id="UP000516480"/>
    </source>
</evidence>
<feature type="compositionally biased region" description="Low complexity" evidence="14">
    <location>
        <begin position="739"/>
        <end position="748"/>
    </location>
</feature>
<evidence type="ECO:0000259" key="15">
    <source>
        <dbReference type="PROSITE" id="PS50011"/>
    </source>
</evidence>
<dbReference type="SMR" id="A0A0Y9WP63"/>
<feature type="compositionally biased region" description="Acidic residues" evidence="14">
    <location>
        <begin position="277"/>
        <end position="301"/>
    </location>
</feature>
<dbReference type="EMBL" id="LT614635">
    <property type="protein sequence ID" value="SCN25391.1"/>
    <property type="molecule type" value="Genomic_DNA"/>
</dbReference>
<comment type="cofactor">
    <cofactor evidence="1">
        <name>Mg(2+)</name>
        <dbReference type="ChEBI" id="CHEBI:18420"/>
    </cofactor>
</comment>
<dbReference type="Proteomes" id="UP000219860">
    <property type="component" value="Chromosome 9"/>
</dbReference>
<dbReference type="EMBL" id="LT608273">
    <property type="protein sequence ID" value="SCO60369.1"/>
    <property type="molecule type" value="Genomic_DNA"/>
</dbReference>
<dbReference type="InterPro" id="IPR011992">
    <property type="entry name" value="EF-hand-dom_pair"/>
</dbReference>
<dbReference type="GO" id="GO:0005509">
    <property type="term" value="F:calcium ion binding"/>
    <property type="evidence" value="ECO:0007669"/>
    <property type="project" value="InterPro"/>
</dbReference>
<evidence type="ECO:0000256" key="14">
    <source>
        <dbReference type="SAM" id="MobiDB-lite"/>
    </source>
</evidence>
<evidence type="ECO:0000313" key="20">
    <source>
        <dbReference type="EMBL" id="SCO60369.1"/>
    </source>
</evidence>
<dbReference type="SMART" id="SM00220">
    <property type="entry name" value="S_TKc"/>
    <property type="match status" value="1"/>
</dbReference>
<evidence type="ECO:0000256" key="5">
    <source>
        <dbReference type="ARBA" id="ARBA00022723"/>
    </source>
</evidence>
<dbReference type="InterPro" id="IPR002048">
    <property type="entry name" value="EF_hand_dom"/>
</dbReference>
<organism evidence="17 22">
    <name type="scientific">Plasmodium berghei</name>
    <dbReference type="NCBI Taxonomy" id="5821"/>
    <lineage>
        <taxon>Eukaryota</taxon>
        <taxon>Sar</taxon>
        <taxon>Alveolata</taxon>
        <taxon>Apicomplexa</taxon>
        <taxon>Aconoidasida</taxon>
        <taxon>Haemosporida</taxon>
        <taxon>Plasmodiidae</taxon>
        <taxon>Plasmodium</taxon>
        <taxon>Plasmodium (Vinckeia)</taxon>
    </lineage>
</organism>
<dbReference type="SUPFAM" id="SSF47473">
    <property type="entry name" value="EF-hand"/>
    <property type="match status" value="2"/>
</dbReference>
<dbReference type="InterPro" id="IPR008271">
    <property type="entry name" value="Ser/Thr_kinase_AS"/>
</dbReference>
<feature type="region of interest" description="Disordered" evidence="14">
    <location>
        <begin position="250"/>
        <end position="320"/>
    </location>
</feature>
<dbReference type="Proteomes" id="UP000220214">
    <property type="component" value="Chromosome 9"/>
</dbReference>
<feature type="domain" description="EF-hand" evidence="16">
    <location>
        <begin position="1338"/>
        <end position="1373"/>
    </location>
</feature>
<dbReference type="Pfam" id="PF00069">
    <property type="entry name" value="Pkinase"/>
    <property type="match status" value="1"/>
</dbReference>
<keyword evidence="8 17" id="KW-0418">Kinase</keyword>
<dbReference type="GO" id="GO:2000147">
    <property type="term" value="P:positive regulation of cell motility"/>
    <property type="evidence" value="ECO:0007669"/>
    <property type="project" value="UniProtKB-ARBA"/>
</dbReference>
<evidence type="ECO:0000256" key="10">
    <source>
        <dbReference type="ARBA" id="ARBA00022840"/>
    </source>
</evidence>
<name>A0A0Y9WP63_PLABE</name>
<dbReference type="EC" id="2.7.11.1" evidence="2"/>
<evidence type="ECO:0000256" key="9">
    <source>
        <dbReference type="ARBA" id="ARBA00022837"/>
    </source>
</evidence>
<dbReference type="PROSITE" id="PS50222">
    <property type="entry name" value="EF_HAND_2"/>
    <property type="match status" value="3"/>
</dbReference>
<dbReference type="OrthoDB" id="424326at2759"/>
<evidence type="ECO:0000256" key="1">
    <source>
        <dbReference type="ARBA" id="ARBA00001946"/>
    </source>
</evidence>
<keyword evidence="6" id="KW-0677">Repeat</keyword>
<feature type="compositionally biased region" description="Polar residues" evidence="14">
    <location>
        <begin position="302"/>
        <end position="318"/>
    </location>
</feature>
<keyword evidence="4 17" id="KW-0808">Transferase</keyword>
<dbReference type="PROSITE" id="PS00018">
    <property type="entry name" value="EF_HAND_1"/>
    <property type="match status" value="3"/>
</dbReference>
<evidence type="ECO:0000259" key="16">
    <source>
        <dbReference type="PROSITE" id="PS50222"/>
    </source>
</evidence>
<evidence type="ECO:0000256" key="12">
    <source>
        <dbReference type="ARBA" id="ARBA00047899"/>
    </source>
</evidence>
<comment type="similarity">
    <text evidence="11">Belongs to the protein kinase superfamily. Ser/Thr protein kinase family. CDPK subfamily.</text>
</comment>
<dbReference type="PROSITE" id="PS00108">
    <property type="entry name" value="PROTEIN_KINASE_ST"/>
    <property type="match status" value="1"/>
</dbReference>
<feature type="domain" description="EF-hand" evidence="16">
    <location>
        <begin position="931"/>
        <end position="966"/>
    </location>
</feature>
<dbReference type="PANTHER" id="PTHR24349">
    <property type="entry name" value="SERINE/THREONINE-PROTEIN KINASE"/>
    <property type="match status" value="1"/>
</dbReference>
<gene>
    <name evidence="17" type="primary">CDPK6</name>
    <name evidence="17" type="ORF">PBK173_000205800</name>
    <name evidence="19" type="ORF">PBNK65E_000197900</name>
    <name evidence="18" type="ORF">PBNK65NY_000197100</name>
    <name evidence="21" type="ORF">PBSP11A_000196900</name>
    <name evidence="20" type="ORF">PBSP11RLL_000196800</name>
</gene>
<reference evidence="17 22" key="1">
    <citation type="submission" date="2016-02" db="EMBL/GenBank/DDBJ databases">
        <authorList>
            <consortium name="Pathogen Informatics"/>
        </authorList>
    </citation>
    <scope>NUCLEOTIDE SEQUENCE [LARGE SCALE GENOMIC DNA]</scope>
    <source>
        <strain evidence="17 22">K173</strain>
        <strain evidence="18 26">NK65 ny</strain>
        <strain evidence="19 25">NK65e</strain>
        <strain evidence="21 23">SP11 Antwerpcl1</strain>
        <strain evidence="20 24">SP11 RLL</strain>
    </source>
</reference>
<dbReference type="SMART" id="SM00054">
    <property type="entry name" value="EFh"/>
    <property type="match status" value="4"/>
</dbReference>
<dbReference type="SUPFAM" id="SSF56112">
    <property type="entry name" value="Protein kinase-like (PK-like)"/>
    <property type="match status" value="1"/>
</dbReference>
<dbReference type="InterPro" id="IPR000719">
    <property type="entry name" value="Prot_kinase_dom"/>
</dbReference>
<evidence type="ECO:0000256" key="6">
    <source>
        <dbReference type="ARBA" id="ARBA00022737"/>
    </source>
</evidence>
<dbReference type="EMBL" id="LT608257">
    <property type="protein sequence ID" value="SCO62114.1"/>
    <property type="molecule type" value="Genomic_DNA"/>
</dbReference>
<dbReference type="EMBL" id="LT160029">
    <property type="protein sequence ID" value="CXI43554.1"/>
    <property type="molecule type" value="Genomic_DNA"/>
</dbReference>
<feature type="domain" description="EF-hand" evidence="16">
    <location>
        <begin position="1407"/>
        <end position="1442"/>
    </location>
</feature>
<keyword evidence="7" id="KW-0547">Nucleotide-binding</keyword>
<keyword evidence="10" id="KW-0067">ATP-binding</keyword>
<dbReference type="Pfam" id="PF13499">
    <property type="entry name" value="EF-hand_7"/>
    <property type="match status" value="1"/>
</dbReference>
<dbReference type="EMBL" id="LT608145">
    <property type="protein sequence ID" value="SCM22342.1"/>
    <property type="molecule type" value="Genomic_DNA"/>
</dbReference>
<dbReference type="InterPro" id="IPR018247">
    <property type="entry name" value="EF_Hand_1_Ca_BS"/>
</dbReference>
<evidence type="ECO:0000313" key="24">
    <source>
        <dbReference type="Proteomes" id="UP000219974"/>
    </source>
</evidence>
<dbReference type="FunFam" id="1.10.510.10:FF:000766">
    <property type="entry name" value="CAMK/CDPK protein kinase"/>
    <property type="match status" value="1"/>
</dbReference>
<keyword evidence="9" id="KW-0106">Calcium</keyword>
<evidence type="ECO:0000256" key="11">
    <source>
        <dbReference type="ARBA" id="ARBA00024334"/>
    </source>
</evidence>
<dbReference type="Gene3D" id="1.10.238.10">
    <property type="entry name" value="EF-hand"/>
    <property type="match status" value="1"/>
</dbReference>
<evidence type="ECO:0000256" key="7">
    <source>
        <dbReference type="ARBA" id="ARBA00022741"/>
    </source>
</evidence>
<proteinExistence type="inferred from homology"/>
<evidence type="ECO:0000313" key="17">
    <source>
        <dbReference type="EMBL" id="CXI43554.1"/>
    </source>
</evidence>
<dbReference type="Proteomes" id="UP000219974">
    <property type="component" value="Chromosome 9"/>
</dbReference>
<dbReference type="Pfam" id="PF13202">
    <property type="entry name" value="EF-hand_5"/>
    <property type="match status" value="1"/>
</dbReference>
<evidence type="ECO:0000256" key="8">
    <source>
        <dbReference type="ARBA" id="ARBA00022777"/>
    </source>
</evidence>
<dbReference type="GO" id="GO:0004674">
    <property type="term" value="F:protein serine/threonine kinase activity"/>
    <property type="evidence" value="ECO:0007669"/>
    <property type="project" value="UniProtKB-KW"/>
</dbReference>
<dbReference type="Gene3D" id="3.30.200.20">
    <property type="entry name" value="Phosphorylase Kinase, domain 1"/>
    <property type="match status" value="1"/>
</dbReference>
<dbReference type="Gene3D" id="1.10.510.10">
    <property type="entry name" value="Transferase(Phosphotransferase) domain 1"/>
    <property type="match status" value="1"/>
</dbReference>
<dbReference type="PROSITE" id="PS50011">
    <property type="entry name" value="PROTEIN_KINASE_DOM"/>
    <property type="match status" value="1"/>
</dbReference>
<dbReference type="InterPro" id="IPR011009">
    <property type="entry name" value="Kinase-like_dom_sf"/>
</dbReference>
<dbReference type="GO" id="GO:0005524">
    <property type="term" value="F:ATP binding"/>
    <property type="evidence" value="ECO:0007669"/>
    <property type="project" value="UniProtKB-KW"/>
</dbReference>
<feature type="compositionally biased region" description="Polar residues" evidence="14">
    <location>
        <begin position="254"/>
        <end position="264"/>
    </location>
</feature>
<evidence type="ECO:0000313" key="18">
    <source>
        <dbReference type="EMBL" id="SCM22342.1"/>
    </source>
</evidence>
<comment type="catalytic activity">
    <reaction evidence="13">
        <text>L-seryl-[protein] + ATP = O-phospho-L-seryl-[protein] + ADP + H(+)</text>
        <dbReference type="Rhea" id="RHEA:17989"/>
        <dbReference type="Rhea" id="RHEA-COMP:9863"/>
        <dbReference type="Rhea" id="RHEA-COMP:11604"/>
        <dbReference type="ChEBI" id="CHEBI:15378"/>
        <dbReference type="ChEBI" id="CHEBI:29999"/>
        <dbReference type="ChEBI" id="CHEBI:30616"/>
        <dbReference type="ChEBI" id="CHEBI:83421"/>
        <dbReference type="ChEBI" id="CHEBI:456216"/>
        <dbReference type="EC" id="2.7.11.1"/>
    </reaction>
</comment>
<dbReference type="Proteomes" id="UP000069549">
    <property type="component" value="Chromosome 9"/>
</dbReference>
<evidence type="ECO:0000256" key="13">
    <source>
        <dbReference type="ARBA" id="ARBA00048679"/>
    </source>
</evidence>